<feature type="transmembrane region" description="Helical" evidence="5">
    <location>
        <begin position="20"/>
        <end position="44"/>
    </location>
</feature>
<dbReference type="InterPro" id="IPR008952">
    <property type="entry name" value="Tetraspanin_EC2_sf"/>
</dbReference>
<dbReference type="Gene3D" id="1.10.1450.10">
    <property type="entry name" value="Tetraspanin"/>
    <property type="match status" value="1"/>
</dbReference>
<dbReference type="PANTHER" id="PTHR19282">
    <property type="entry name" value="TETRASPANIN"/>
    <property type="match status" value="1"/>
</dbReference>
<name>A0A1B6CWW7_9HEMI</name>
<organism evidence="6">
    <name type="scientific">Clastoptera arizonana</name>
    <name type="common">Arizona spittle bug</name>
    <dbReference type="NCBI Taxonomy" id="38151"/>
    <lineage>
        <taxon>Eukaryota</taxon>
        <taxon>Metazoa</taxon>
        <taxon>Ecdysozoa</taxon>
        <taxon>Arthropoda</taxon>
        <taxon>Hexapoda</taxon>
        <taxon>Insecta</taxon>
        <taxon>Pterygota</taxon>
        <taxon>Neoptera</taxon>
        <taxon>Paraneoptera</taxon>
        <taxon>Hemiptera</taxon>
        <taxon>Auchenorrhyncha</taxon>
        <taxon>Cercopoidea</taxon>
        <taxon>Clastopteridae</taxon>
        <taxon>Clastoptera</taxon>
    </lineage>
</organism>
<evidence type="ECO:0000256" key="2">
    <source>
        <dbReference type="ARBA" id="ARBA00022692"/>
    </source>
</evidence>
<dbReference type="AlphaFoldDB" id="A0A1B6CWW7"/>
<evidence type="ECO:0000256" key="3">
    <source>
        <dbReference type="ARBA" id="ARBA00022989"/>
    </source>
</evidence>
<evidence type="ECO:0000256" key="1">
    <source>
        <dbReference type="ARBA" id="ARBA00004141"/>
    </source>
</evidence>
<evidence type="ECO:0008006" key="8">
    <source>
        <dbReference type="Google" id="ProtNLM"/>
    </source>
</evidence>
<gene>
    <name evidence="6" type="ORF">g.20669</name>
    <name evidence="7" type="ORF">g.20670</name>
</gene>
<keyword evidence="3 5" id="KW-1133">Transmembrane helix</keyword>
<feature type="transmembrane region" description="Helical" evidence="5">
    <location>
        <begin position="210"/>
        <end position="233"/>
    </location>
</feature>
<proteinExistence type="predicted"/>
<evidence type="ECO:0000256" key="5">
    <source>
        <dbReference type="SAM" id="Phobius"/>
    </source>
</evidence>
<dbReference type="Pfam" id="PF00335">
    <property type="entry name" value="Tetraspanin"/>
    <property type="match status" value="1"/>
</dbReference>
<evidence type="ECO:0000313" key="6">
    <source>
        <dbReference type="EMBL" id="JAS17947.1"/>
    </source>
</evidence>
<dbReference type="InterPro" id="IPR018499">
    <property type="entry name" value="Tetraspanin/Peripherin"/>
</dbReference>
<evidence type="ECO:0000313" key="7">
    <source>
        <dbReference type="EMBL" id="JAS19226.1"/>
    </source>
</evidence>
<reference evidence="6" key="1">
    <citation type="submission" date="2015-12" db="EMBL/GenBank/DDBJ databases">
        <title>De novo transcriptome assembly of four potential Pierce s Disease insect vectors from Arizona vineyards.</title>
        <authorList>
            <person name="Tassone E.E."/>
        </authorList>
    </citation>
    <scope>NUCLEOTIDE SEQUENCE</scope>
</reference>
<evidence type="ECO:0000256" key="4">
    <source>
        <dbReference type="ARBA" id="ARBA00023136"/>
    </source>
</evidence>
<keyword evidence="2 5" id="KW-0812">Transmembrane</keyword>
<dbReference type="CDD" id="cd03127">
    <property type="entry name" value="tetraspanin_LEL"/>
    <property type="match status" value="1"/>
</dbReference>
<dbReference type="SUPFAM" id="SSF48652">
    <property type="entry name" value="Tetraspanin"/>
    <property type="match status" value="1"/>
</dbReference>
<dbReference type="GO" id="GO:0016020">
    <property type="term" value="C:membrane"/>
    <property type="evidence" value="ECO:0007669"/>
    <property type="project" value="UniProtKB-SubCell"/>
</dbReference>
<accession>A0A1B6CWW7</accession>
<dbReference type="EMBL" id="GEDC01019351">
    <property type="protein sequence ID" value="JAS17947.1"/>
    <property type="molecule type" value="Transcribed_RNA"/>
</dbReference>
<keyword evidence="4 5" id="KW-0472">Membrane</keyword>
<feature type="transmembrane region" description="Helical" evidence="5">
    <location>
        <begin position="64"/>
        <end position="86"/>
    </location>
</feature>
<sequence>MHSNINMQRESGVNPGKLILYNNLMSLFNVVLFISGAIIVVFGWVSKCSLDKFPKLEDDYMSNLPLLLMIIGHIHIIVGVCAYTSINALNSLIRYGTFLFGVCFLIAMISSFVLGYTALGANIYDDYGRKLNNSMLNYVDGRHNLIDEVQIKLECCGYFGPGDWLNTQIKKIPQSCCKIHFCDSTLASDIFPESCMTKLSNFLRPNINSILATVIATGIVQFVGALLAFNLAYHIIKFGYQSNPT</sequence>
<dbReference type="EMBL" id="GEDC01018072">
    <property type="protein sequence ID" value="JAS19226.1"/>
    <property type="molecule type" value="Transcribed_RNA"/>
</dbReference>
<feature type="transmembrane region" description="Helical" evidence="5">
    <location>
        <begin position="98"/>
        <end position="119"/>
    </location>
</feature>
<protein>
    <recommendedName>
        <fullName evidence="8">Tetraspanin</fullName>
    </recommendedName>
</protein>
<comment type="subcellular location">
    <subcellularLocation>
        <location evidence="1">Membrane</location>
        <topology evidence="1">Multi-pass membrane protein</topology>
    </subcellularLocation>
</comment>